<organism evidence="1 2">
    <name type="scientific">Spiromyces aspiralis</name>
    <dbReference type="NCBI Taxonomy" id="68401"/>
    <lineage>
        <taxon>Eukaryota</taxon>
        <taxon>Fungi</taxon>
        <taxon>Fungi incertae sedis</taxon>
        <taxon>Zoopagomycota</taxon>
        <taxon>Kickxellomycotina</taxon>
        <taxon>Kickxellomycetes</taxon>
        <taxon>Kickxellales</taxon>
        <taxon>Kickxellaceae</taxon>
        <taxon>Spiromyces</taxon>
    </lineage>
</organism>
<protein>
    <submittedName>
        <fullName evidence="1">Ubiquitin-conjugating enzyme E2 15</fullName>
        <ecNumber evidence="1">2.3.2.23</ecNumber>
    </submittedName>
</protein>
<accession>A0ACC1HRK4</accession>
<gene>
    <name evidence="1" type="primary">ubc15</name>
    <name evidence="1" type="ORF">EV182_003182</name>
</gene>
<comment type="caution">
    <text evidence="1">The sequence shown here is derived from an EMBL/GenBank/DDBJ whole genome shotgun (WGS) entry which is preliminary data.</text>
</comment>
<dbReference type="EMBL" id="JAMZIH010000787">
    <property type="protein sequence ID" value="KAJ1678872.1"/>
    <property type="molecule type" value="Genomic_DNA"/>
</dbReference>
<name>A0ACC1HRK4_9FUNG</name>
<proteinExistence type="predicted"/>
<reference evidence="1" key="1">
    <citation type="submission" date="2022-06" db="EMBL/GenBank/DDBJ databases">
        <title>Phylogenomic reconstructions and comparative analyses of Kickxellomycotina fungi.</title>
        <authorList>
            <person name="Reynolds N.K."/>
            <person name="Stajich J.E."/>
            <person name="Barry K."/>
            <person name="Grigoriev I.V."/>
            <person name="Crous P."/>
            <person name="Smith M.E."/>
        </authorList>
    </citation>
    <scope>NUCLEOTIDE SEQUENCE</scope>
    <source>
        <strain evidence="1">RSA 2271</strain>
    </source>
</reference>
<evidence type="ECO:0000313" key="1">
    <source>
        <dbReference type="EMBL" id="KAJ1678872.1"/>
    </source>
</evidence>
<dbReference type="Proteomes" id="UP001145114">
    <property type="component" value="Unassembled WGS sequence"/>
</dbReference>
<evidence type="ECO:0000313" key="2">
    <source>
        <dbReference type="Proteomes" id="UP001145114"/>
    </source>
</evidence>
<dbReference type="EC" id="2.3.2.23" evidence="1"/>
<keyword evidence="1" id="KW-0808">Transferase</keyword>
<keyword evidence="2" id="KW-1185">Reference proteome</keyword>
<sequence length="124" mass="13921">MPVAAVWCEEGIFRAILEFPQSYPLAPPTLKFITEMWHPNIYSDGKVCISILHSPGEDPLGYEQAAERWSPAQSVEKIMLSVISLLYTPDASSPANVDAALELRNDSKKYFKKVRRLARRTAPS</sequence>
<keyword evidence="1" id="KW-0012">Acyltransferase</keyword>